<evidence type="ECO:0000256" key="1">
    <source>
        <dbReference type="SAM" id="Phobius"/>
    </source>
</evidence>
<proteinExistence type="predicted"/>
<reference evidence="2" key="1">
    <citation type="journal article" date="2023" name="IScience">
        <title>Live-bearing cockroach genome reveals convergent evolutionary mechanisms linked to viviparity in insects and beyond.</title>
        <authorList>
            <person name="Fouks B."/>
            <person name="Harrison M.C."/>
            <person name="Mikhailova A.A."/>
            <person name="Marchal E."/>
            <person name="English S."/>
            <person name="Carruthers M."/>
            <person name="Jennings E.C."/>
            <person name="Chiamaka E.L."/>
            <person name="Frigard R.A."/>
            <person name="Pippel M."/>
            <person name="Attardo G.M."/>
            <person name="Benoit J.B."/>
            <person name="Bornberg-Bauer E."/>
            <person name="Tobe S.S."/>
        </authorList>
    </citation>
    <scope>NUCLEOTIDE SEQUENCE</scope>
    <source>
        <strain evidence="2">Stay&amp;Tobe</strain>
    </source>
</reference>
<organism evidence="2 3">
    <name type="scientific">Diploptera punctata</name>
    <name type="common">Pacific beetle cockroach</name>
    <dbReference type="NCBI Taxonomy" id="6984"/>
    <lineage>
        <taxon>Eukaryota</taxon>
        <taxon>Metazoa</taxon>
        <taxon>Ecdysozoa</taxon>
        <taxon>Arthropoda</taxon>
        <taxon>Hexapoda</taxon>
        <taxon>Insecta</taxon>
        <taxon>Pterygota</taxon>
        <taxon>Neoptera</taxon>
        <taxon>Polyneoptera</taxon>
        <taxon>Dictyoptera</taxon>
        <taxon>Blattodea</taxon>
        <taxon>Blaberoidea</taxon>
        <taxon>Blaberidae</taxon>
        <taxon>Diplopterinae</taxon>
        <taxon>Diploptera</taxon>
    </lineage>
</organism>
<gene>
    <name evidence="2" type="ORF">L9F63_027210</name>
</gene>
<keyword evidence="1" id="KW-1133">Transmembrane helix</keyword>
<keyword evidence="1" id="KW-0812">Transmembrane</keyword>
<evidence type="ECO:0000313" key="2">
    <source>
        <dbReference type="EMBL" id="KAJ9596166.1"/>
    </source>
</evidence>
<feature type="non-terminal residue" evidence="2">
    <location>
        <position position="78"/>
    </location>
</feature>
<name>A0AAD8ABS1_DIPPU</name>
<feature type="transmembrane region" description="Helical" evidence="1">
    <location>
        <begin position="12"/>
        <end position="30"/>
    </location>
</feature>
<dbReference type="EMBL" id="JASPKZ010002209">
    <property type="protein sequence ID" value="KAJ9596166.1"/>
    <property type="molecule type" value="Genomic_DNA"/>
</dbReference>
<dbReference type="AlphaFoldDB" id="A0AAD8ABS1"/>
<feature type="non-terminal residue" evidence="2">
    <location>
        <position position="1"/>
    </location>
</feature>
<keyword evidence="1" id="KW-0472">Membrane</keyword>
<evidence type="ECO:0000313" key="3">
    <source>
        <dbReference type="Proteomes" id="UP001233999"/>
    </source>
</evidence>
<sequence>WCGLMWCRECYVRVVSYFVWCSLWLAVMWWCNCQLCHLYRVVWSYLCRESDVVRCRSYVVWCSAMGWIFMRLCRVCRV</sequence>
<reference evidence="2" key="2">
    <citation type="submission" date="2023-05" db="EMBL/GenBank/DDBJ databases">
        <authorList>
            <person name="Fouks B."/>
        </authorList>
    </citation>
    <scope>NUCLEOTIDE SEQUENCE</scope>
    <source>
        <strain evidence="2">Stay&amp;Tobe</strain>
        <tissue evidence="2">Testes</tissue>
    </source>
</reference>
<accession>A0AAD8ABS1</accession>
<keyword evidence="3" id="KW-1185">Reference proteome</keyword>
<dbReference type="Proteomes" id="UP001233999">
    <property type="component" value="Unassembled WGS sequence"/>
</dbReference>
<comment type="caution">
    <text evidence="2">The sequence shown here is derived from an EMBL/GenBank/DDBJ whole genome shotgun (WGS) entry which is preliminary data.</text>
</comment>
<protein>
    <submittedName>
        <fullName evidence="2">Uncharacterized protein</fullName>
    </submittedName>
</protein>